<organism evidence="1">
    <name type="scientific">marine sediment metagenome</name>
    <dbReference type="NCBI Taxonomy" id="412755"/>
    <lineage>
        <taxon>unclassified sequences</taxon>
        <taxon>metagenomes</taxon>
        <taxon>ecological metagenomes</taxon>
    </lineage>
</organism>
<gene>
    <name evidence="1" type="ORF">LCGC14_0175350</name>
</gene>
<accession>A0A0F9X9K2</accession>
<evidence type="ECO:0000313" key="1">
    <source>
        <dbReference type="EMBL" id="KKN95666.1"/>
    </source>
</evidence>
<reference evidence="1" key="1">
    <citation type="journal article" date="2015" name="Nature">
        <title>Complex archaea that bridge the gap between prokaryotes and eukaryotes.</title>
        <authorList>
            <person name="Spang A."/>
            <person name="Saw J.H."/>
            <person name="Jorgensen S.L."/>
            <person name="Zaremba-Niedzwiedzka K."/>
            <person name="Martijn J."/>
            <person name="Lind A.E."/>
            <person name="van Eijk R."/>
            <person name="Schleper C."/>
            <person name="Guy L."/>
            <person name="Ettema T.J."/>
        </authorList>
    </citation>
    <scope>NUCLEOTIDE SEQUENCE</scope>
</reference>
<protein>
    <submittedName>
        <fullName evidence="1">Uncharacterized protein</fullName>
    </submittedName>
</protein>
<comment type="caution">
    <text evidence="1">The sequence shown here is derived from an EMBL/GenBank/DDBJ whole genome shotgun (WGS) entry which is preliminary data.</text>
</comment>
<dbReference type="EMBL" id="LAZR01000069">
    <property type="protein sequence ID" value="KKN95666.1"/>
    <property type="molecule type" value="Genomic_DNA"/>
</dbReference>
<sequence>MAMALTPIDLKIFEHITMELMKELKFNFYTTSKKTISEFVQTNVEKIVLSYLERSNKVFGSMEENLQPFIDFILKDLPN</sequence>
<dbReference type="AlphaFoldDB" id="A0A0F9X9K2"/>
<proteinExistence type="predicted"/>
<name>A0A0F9X9K2_9ZZZZ</name>